<dbReference type="InterPro" id="IPR002504">
    <property type="entry name" value="NADK"/>
</dbReference>
<evidence type="ECO:0008006" key="3">
    <source>
        <dbReference type="Google" id="ProtNLM"/>
    </source>
</evidence>
<dbReference type="InterPro" id="IPR016064">
    <property type="entry name" value="NAD/diacylglycerol_kinase_sf"/>
</dbReference>
<dbReference type="Pfam" id="PF20143">
    <property type="entry name" value="NAD_kinase_C"/>
    <property type="match status" value="1"/>
</dbReference>
<name>A0ABY6HUV0_9ARCH</name>
<accession>A0ABY6HUV0</accession>
<dbReference type="PANTHER" id="PTHR40697">
    <property type="entry name" value="ACETOIN CATABOLISM PROTEIN X"/>
    <property type="match status" value="1"/>
</dbReference>
<dbReference type="Proteomes" id="UP001208689">
    <property type="component" value="Chromosome"/>
</dbReference>
<evidence type="ECO:0000313" key="2">
    <source>
        <dbReference type="Proteomes" id="UP001208689"/>
    </source>
</evidence>
<sequence length="383" mass="42263">MNIPAKIGFIINPIAGMGGSVGLKGSDGVEILQKSRELGAVAQANRRVQEFLSHLSVDKKSISFVSLPGIMGGTILNQNGFNVELLHSSDLPVETVLFETSPYHTKKAAELMLQSHVKLLIFVGGDGTARNIVEAVGTSLPCMGIPAGVKIHSSVFTTNPKTAAELLEIFLEGGLTLRESEVMDIDEDAFRENRVLSKLYGYLMTPYVPTLSQPSKMASPQTDHEHHNQNRMAEWIIQQMDNSGSEYYYLLGPGTTTRAITNLLQEEKTLLGVDLFYKKKLVAKDLNEQQILEMIADHPTKLVVTPIGAQGFIFGRGNLQLSPKVLTTIGLKNIIIIATKYKISTLPDRKMRIDSRNPDFDRKFTGLHRVLVDYGEMQIVDVV</sequence>
<dbReference type="InterPro" id="IPR039065">
    <property type="entry name" value="AcoX-like"/>
</dbReference>
<dbReference type="Pfam" id="PF01513">
    <property type="entry name" value="NAD_kinase"/>
    <property type="match status" value="1"/>
</dbReference>
<dbReference type="PIRSF" id="PIRSF016907">
    <property type="entry name" value="Kin_ATP-NAD"/>
    <property type="match status" value="1"/>
</dbReference>
<reference evidence="1" key="1">
    <citation type="submission" date="2022-09" db="EMBL/GenBank/DDBJ databases">
        <title>Actin cytoskeleton and complex cell architecture in an #Asgard archaeon.</title>
        <authorList>
            <person name="Ponce Toledo R.I."/>
            <person name="Schleper C."/>
            <person name="Rodrigues Oliveira T."/>
            <person name="Wollweber F."/>
            <person name="Xu J."/>
            <person name="Rittmann S."/>
            <person name="Klingl A."/>
            <person name="Pilhofer M."/>
        </authorList>
    </citation>
    <scope>NUCLEOTIDE SEQUENCE</scope>
    <source>
        <strain evidence="1">B-35</strain>
    </source>
</reference>
<evidence type="ECO:0000313" key="1">
    <source>
        <dbReference type="EMBL" id="UYP47295.1"/>
    </source>
</evidence>
<dbReference type="PANTHER" id="PTHR40697:SF2">
    <property type="entry name" value="ATP-NAD KINASE-RELATED"/>
    <property type="match status" value="1"/>
</dbReference>
<proteinExistence type="predicted"/>
<dbReference type="InterPro" id="IPR011386">
    <property type="entry name" value="Put_ATP-NAD_kin"/>
</dbReference>
<organism evidence="1 2">
    <name type="scientific">Candidatus Lokiarchaeum ossiferum</name>
    <dbReference type="NCBI Taxonomy" id="2951803"/>
    <lineage>
        <taxon>Archaea</taxon>
        <taxon>Promethearchaeati</taxon>
        <taxon>Promethearchaeota</taxon>
        <taxon>Promethearchaeia</taxon>
        <taxon>Promethearchaeales</taxon>
        <taxon>Promethearchaeaceae</taxon>
        <taxon>Candidatus Lokiarchaeum</taxon>
    </lineage>
</organism>
<dbReference type="Gene3D" id="3.40.50.10330">
    <property type="entry name" value="Probable inorganic polyphosphate/atp-NAD kinase, domain 1"/>
    <property type="match status" value="1"/>
</dbReference>
<keyword evidence="2" id="KW-1185">Reference proteome</keyword>
<protein>
    <recommendedName>
        <fullName evidence="3">ATP-NAD kinase</fullName>
    </recommendedName>
</protein>
<dbReference type="InterPro" id="IPR017438">
    <property type="entry name" value="ATP-NAD_kinase_N"/>
</dbReference>
<dbReference type="SUPFAM" id="SSF111331">
    <property type="entry name" value="NAD kinase/diacylglycerol kinase-like"/>
    <property type="match status" value="1"/>
</dbReference>
<dbReference type="EMBL" id="CP104013">
    <property type="protein sequence ID" value="UYP47295.1"/>
    <property type="molecule type" value="Genomic_DNA"/>
</dbReference>
<gene>
    <name evidence="1" type="ORF">NEF87_003580</name>
</gene>